<evidence type="ECO:0000256" key="6">
    <source>
        <dbReference type="ARBA" id="ARBA00023163"/>
    </source>
</evidence>
<keyword evidence="4" id="KW-0805">Transcription regulation</keyword>
<dbReference type="InterPro" id="IPR015010">
    <property type="entry name" value="TERF2IP_Myb"/>
</dbReference>
<reference evidence="11 12" key="1">
    <citation type="submission" date="2023-08" db="EMBL/GenBank/DDBJ databases">
        <title>Black Yeasts Isolated from many extreme environments.</title>
        <authorList>
            <person name="Coleine C."/>
            <person name="Stajich J.E."/>
            <person name="Selbmann L."/>
        </authorList>
    </citation>
    <scope>NUCLEOTIDE SEQUENCE [LARGE SCALE GENOMIC DNA]</scope>
    <source>
        <strain evidence="11 12">CCFEE 5935</strain>
    </source>
</reference>
<feature type="region of interest" description="Disordered" evidence="9">
    <location>
        <begin position="633"/>
        <end position="821"/>
    </location>
</feature>
<dbReference type="GO" id="GO:0042162">
    <property type="term" value="F:telomeric DNA binding"/>
    <property type="evidence" value="ECO:0007669"/>
    <property type="project" value="TreeGrafter"/>
</dbReference>
<feature type="compositionally biased region" description="Polar residues" evidence="9">
    <location>
        <begin position="451"/>
        <end position="460"/>
    </location>
</feature>
<dbReference type="InterPro" id="IPR036420">
    <property type="entry name" value="BRCT_dom_sf"/>
</dbReference>
<feature type="region of interest" description="Disordered" evidence="9">
    <location>
        <begin position="836"/>
        <end position="889"/>
    </location>
</feature>
<accession>A0AAV9NW43</accession>
<dbReference type="InterPro" id="IPR038104">
    <property type="entry name" value="Rap1_C_sf"/>
</dbReference>
<proteinExistence type="inferred from homology"/>
<dbReference type="RefSeq" id="XP_064654314.1">
    <property type="nucleotide sequence ID" value="XM_064807567.1"/>
</dbReference>
<keyword evidence="3 8" id="KW-0779">Telomere</keyword>
<name>A0AAV9NW43_9PEZI</name>
<dbReference type="Gene3D" id="1.10.10.60">
    <property type="entry name" value="Homeodomain-like"/>
    <property type="match status" value="1"/>
</dbReference>
<evidence type="ECO:0000256" key="4">
    <source>
        <dbReference type="ARBA" id="ARBA00023015"/>
    </source>
</evidence>
<comment type="caution">
    <text evidence="11">The sequence shown here is derived from an EMBL/GenBank/DDBJ whole genome shotgun (WGS) entry which is preliminary data.</text>
</comment>
<feature type="region of interest" description="Disordered" evidence="9">
    <location>
        <begin position="313"/>
        <end position="391"/>
    </location>
</feature>
<feature type="region of interest" description="Disordered" evidence="9">
    <location>
        <begin position="570"/>
        <end position="619"/>
    </location>
</feature>
<evidence type="ECO:0000256" key="2">
    <source>
        <dbReference type="ARBA" id="ARBA00022454"/>
    </source>
</evidence>
<evidence type="ECO:0000256" key="1">
    <source>
        <dbReference type="ARBA" id="ARBA00010467"/>
    </source>
</evidence>
<evidence type="ECO:0000256" key="5">
    <source>
        <dbReference type="ARBA" id="ARBA00023159"/>
    </source>
</evidence>
<dbReference type="GO" id="GO:0031848">
    <property type="term" value="P:protection from non-homologous end joining at telomere"/>
    <property type="evidence" value="ECO:0007669"/>
    <property type="project" value="TreeGrafter"/>
</dbReference>
<dbReference type="InterPro" id="IPR001357">
    <property type="entry name" value="BRCT_dom"/>
</dbReference>
<organism evidence="11 12">
    <name type="scientific">Saxophila tyrrhenica</name>
    <dbReference type="NCBI Taxonomy" id="1690608"/>
    <lineage>
        <taxon>Eukaryota</taxon>
        <taxon>Fungi</taxon>
        <taxon>Dikarya</taxon>
        <taxon>Ascomycota</taxon>
        <taxon>Pezizomycotina</taxon>
        <taxon>Dothideomycetes</taxon>
        <taxon>Dothideomycetidae</taxon>
        <taxon>Mycosphaerellales</taxon>
        <taxon>Extremaceae</taxon>
        <taxon>Saxophila</taxon>
    </lineage>
</organism>
<feature type="domain" description="BRCT" evidence="10">
    <location>
        <begin position="52"/>
        <end position="98"/>
    </location>
</feature>
<dbReference type="GO" id="GO:0010833">
    <property type="term" value="P:telomere maintenance via telomere lengthening"/>
    <property type="evidence" value="ECO:0007669"/>
    <property type="project" value="UniProtKB-UniRule"/>
</dbReference>
<feature type="compositionally biased region" description="Basic and acidic residues" evidence="9">
    <location>
        <begin position="329"/>
        <end position="344"/>
    </location>
</feature>
<gene>
    <name evidence="11" type="ORF">LTR77_010346</name>
</gene>
<evidence type="ECO:0000256" key="9">
    <source>
        <dbReference type="SAM" id="MobiDB-lite"/>
    </source>
</evidence>
<evidence type="ECO:0000256" key="7">
    <source>
        <dbReference type="ARBA" id="ARBA00023242"/>
    </source>
</evidence>
<feature type="compositionally biased region" description="Basic and acidic residues" evidence="9">
    <location>
        <begin position="777"/>
        <end position="786"/>
    </location>
</feature>
<keyword evidence="12" id="KW-1185">Reference proteome</keyword>
<feature type="compositionally biased region" description="Low complexity" evidence="9">
    <location>
        <begin position="847"/>
        <end position="860"/>
    </location>
</feature>
<feature type="compositionally biased region" description="Polar residues" evidence="9">
    <location>
        <begin position="640"/>
        <end position="653"/>
    </location>
</feature>
<evidence type="ECO:0000259" key="10">
    <source>
        <dbReference type="PROSITE" id="PS50172"/>
    </source>
</evidence>
<feature type="compositionally biased region" description="Basic and acidic residues" evidence="9">
    <location>
        <begin position="461"/>
        <end position="474"/>
    </location>
</feature>
<evidence type="ECO:0000313" key="11">
    <source>
        <dbReference type="EMBL" id="KAK5163950.1"/>
    </source>
</evidence>
<keyword evidence="7 8" id="KW-0539">Nucleus</keyword>
<dbReference type="Pfam" id="PF16589">
    <property type="entry name" value="BRCT_2"/>
    <property type="match status" value="1"/>
</dbReference>
<evidence type="ECO:0000256" key="3">
    <source>
        <dbReference type="ARBA" id="ARBA00022895"/>
    </source>
</evidence>
<comment type="subunit">
    <text evidence="8">Homodimer.</text>
</comment>
<feature type="compositionally biased region" description="Low complexity" evidence="9">
    <location>
        <begin position="760"/>
        <end position="775"/>
    </location>
</feature>
<feature type="region of interest" description="Disordered" evidence="9">
    <location>
        <begin position="212"/>
        <end position="257"/>
    </location>
</feature>
<dbReference type="EMBL" id="JAVRRT010000022">
    <property type="protein sequence ID" value="KAK5163950.1"/>
    <property type="molecule type" value="Genomic_DNA"/>
</dbReference>
<keyword evidence="5" id="KW-0010">Activator</keyword>
<comment type="similarity">
    <text evidence="1 8">Belongs to the RAP1 family.</text>
</comment>
<dbReference type="GO" id="GO:0070187">
    <property type="term" value="C:shelterin complex"/>
    <property type="evidence" value="ECO:0007669"/>
    <property type="project" value="TreeGrafter"/>
</dbReference>
<evidence type="ECO:0000256" key="8">
    <source>
        <dbReference type="RuleBase" id="RU367107"/>
    </source>
</evidence>
<feature type="compositionally biased region" description="Basic and acidic residues" evidence="9">
    <location>
        <begin position="691"/>
        <end position="700"/>
    </location>
</feature>
<sequence>MIGQARVAYFGRDLNLEFTPPFEIVLRQFTPHPPTMASARVVVNSATDATLALGGLFKGLAFFVLRKVPQRTQFVQKIQANGGRVVQIEAQADHVIADHYRQDCPPGSISYQFVDKALKDGELPDPAAHPAGAPVGTVRPAGSGLTRKGTRTEFSAEDDRVLWQWVEDCRAQGGKVKGNEIYKQLEAVNPRHTFQAWRDRYIKRLMDNAPAGANLTVPANPPPSPPDAPDQQDEVEARRSTDLQPTEVPEGNADPEELMLDMGSDIERIAEDQQEEAWSTWAQTNPQYSAEEWRRIWHEKLRPIYLQRQREAGLELQPEDESDSSSSESEDKVVAVEEVRAESRQKRKGPPASIHVAPKKQRISPQPDEGREQNMPQQGADLGTAAPAEVGEIIDMEDIAENQAVKDGSHSAILRGDEEALLTSDLNRGVQAQLIEEALDRADPPPAIYSRPQSRLPTSDFNREAEQQLRRESGEQEDEDVAAANEDEAPANLEAEGILHTPDDTDARTNAAVEPSALTEANLASQQAEHRAKVPRASDLPPDEDDVQVDEAQENFANYLRDLLSPRAKAPANDAAELPQQQQTMPVGGEVDRPAKRRRFASELGEEDNVGELPLSSDAQIEDAMNDMIRWPESPERSQRNGTIQADASQFETQVVYPSLEPRDTRTWTSSSPRRTNEPIYPQLPTFHAHLNADEQKDGEDIPTSSPPGAGRLADRDTYHLMDGKPCMRPSPQADEYDMEDEDDEQLDLSLPMPEGGWDSSSPPAQSQPAQRAQATQERESSEPTHPRQRHPAKYISSDSSSSDPDDLADFQPRVSGQRHHALETQDILNAETQMPDLTFPLPPDSDPSSDPSSENLPSDPLNPPSSPPTATNPASQSILPTTTQKPEDDDTETFIAKMVVHGYAEAAVIAALMCTSMRTEFAELVLLEQRAGKGFPRDVPGIWSGDDDAMIESGNGNWIRDMAEKHGMGEVDARLEFLAGWRDLEAENEEG</sequence>
<dbReference type="SUPFAM" id="SSF46689">
    <property type="entry name" value="Homeodomain-like"/>
    <property type="match status" value="1"/>
</dbReference>
<keyword evidence="6" id="KW-0804">Transcription</keyword>
<feature type="compositionally biased region" description="Acidic residues" evidence="9">
    <location>
        <begin position="735"/>
        <end position="747"/>
    </location>
</feature>
<feature type="compositionally biased region" description="Pro residues" evidence="9">
    <location>
        <begin position="219"/>
        <end position="228"/>
    </location>
</feature>
<dbReference type="Pfam" id="PF11626">
    <property type="entry name" value="Rap1_C"/>
    <property type="match status" value="1"/>
</dbReference>
<evidence type="ECO:0000313" key="12">
    <source>
        <dbReference type="Proteomes" id="UP001337655"/>
    </source>
</evidence>
<keyword evidence="2 8" id="KW-0158">Chromosome</keyword>
<dbReference type="PROSITE" id="PS50172">
    <property type="entry name" value="BRCT"/>
    <property type="match status" value="1"/>
</dbReference>
<dbReference type="PANTHER" id="PTHR16466:SF6">
    <property type="entry name" value="TELOMERIC REPEAT-BINDING FACTOR 2-INTERACTING PROTEIN 1"/>
    <property type="match status" value="1"/>
</dbReference>
<dbReference type="SUPFAM" id="SSF52113">
    <property type="entry name" value="BRCT domain"/>
    <property type="match status" value="1"/>
</dbReference>
<dbReference type="Proteomes" id="UP001337655">
    <property type="component" value="Unassembled WGS sequence"/>
</dbReference>
<dbReference type="CDD" id="cd11655">
    <property type="entry name" value="rap1_myb-like"/>
    <property type="match status" value="1"/>
</dbReference>
<protein>
    <recommendedName>
        <fullName evidence="8">DNA-binding protein RAP1</fullName>
    </recommendedName>
</protein>
<feature type="compositionally biased region" description="Acidic residues" evidence="9">
    <location>
        <begin position="475"/>
        <end position="489"/>
    </location>
</feature>
<dbReference type="GeneID" id="89931675"/>
<dbReference type="PANTHER" id="PTHR16466">
    <property type="entry name" value="TELOMERE REPEAT-BINDING FACTOR 2-INTERACTING PROTEIN 1"/>
    <property type="match status" value="1"/>
</dbReference>
<feature type="region of interest" description="Disordered" evidence="9">
    <location>
        <begin position="436"/>
        <end position="547"/>
    </location>
</feature>
<dbReference type="Pfam" id="PF08914">
    <property type="entry name" value="Myb_Rap1"/>
    <property type="match status" value="1"/>
</dbReference>
<dbReference type="InterPro" id="IPR009057">
    <property type="entry name" value="Homeodomain-like_sf"/>
</dbReference>
<comment type="subcellular location">
    <subcellularLocation>
        <location evidence="8">Nucleus</location>
    </subcellularLocation>
    <subcellularLocation>
        <location evidence="8">Chromosome</location>
        <location evidence="8">Telomere</location>
    </subcellularLocation>
</comment>
<feature type="region of interest" description="Disordered" evidence="9">
    <location>
        <begin position="129"/>
        <end position="153"/>
    </location>
</feature>
<feature type="compositionally biased region" description="Basic and acidic residues" evidence="9">
    <location>
        <begin position="713"/>
        <end position="723"/>
    </location>
</feature>
<comment type="function">
    <text evidence="8">Involved in the regulation of telomere length, clustering and has a specific role in telomere position effect (TPE).</text>
</comment>
<dbReference type="AlphaFoldDB" id="A0AAV9NW43"/>
<dbReference type="Gene3D" id="1.10.10.2170">
    <property type="match status" value="1"/>
</dbReference>
<dbReference type="InterPro" id="IPR021661">
    <property type="entry name" value="Rap1_C"/>
</dbReference>
<dbReference type="InterPro" id="IPR039595">
    <property type="entry name" value="TE2IP/Rap1"/>
</dbReference>